<dbReference type="AlphaFoldDB" id="A0A644YYL3"/>
<name>A0A644YYL3_9ZZZZ</name>
<organism evidence="20">
    <name type="scientific">bioreactor metagenome</name>
    <dbReference type="NCBI Taxonomy" id="1076179"/>
    <lineage>
        <taxon>unclassified sequences</taxon>
        <taxon>metagenomes</taxon>
        <taxon>ecological metagenomes</taxon>
    </lineage>
</organism>
<dbReference type="GO" id="GO:0005524">
    <property type="term" value="F:ATP binding"/>
    <property type="evidence" value="ECO:0007669"/>
    <property type="project" value="InterPro"/>
</dbReference>
<evidence type="ECO:0000256" key="12">
    <source>
        <dbReference type="ARBA" id="ARBA00022960"/>
    </source>
</evidence>
<sequence>MNSKFHPETIVRDLAPLKLRTDVHYFQLTTLGVGKTAPLVADVEDDAELVRLLSYTHERRIPVFVIGGGSNLVGSDEPFPGVILRLKGEFTRLALDREGRLVAGGGAKLPDAVRLAAENGRGGLTALAGIPGTIGGAVRMNAGAHGVNISDKLVRLRGFDTAGRPWQSEAGRIEWRYRDSSVPAHVIVTAVEFHLPNSDPELELAALQTELISRRLREPASRTAGCVFRNPGSCDSAGKLIDLAGLKGLNFGPVLISPEHGNYLVNRGGASEADFLKALVRIRGAVAERFGLYLEPEVKFIFPEHAKVLAETTPAPEIAVFMGGESSEREVSLRSGAAVANALRNGGYRVRVFDLKHCAVPPEAASCDLIFPVLHGGWGEGGGIQRAMEAQQLEFIGCDSVTSDLVMDKLKTKARLHELDLPTAPDWTVTAKDLDTPPAGMDFPVVVKVPCEGSTVGVEKIDSPEEWREKLPELLARSEMLLAERFISGRECTVPVVLDEALAVVEIRPPAGWYDYDAKYVYAHGHTQYFCPPVSISPEEQQRLQALALRFYREFGCRDLVRVDFIVGKDDVPYVLEGNSLPGFTATSLVPKSAACMGISFERLCARLVRAHLGGKKQ</sequence>
<dbReference type="InterPro" id="IPR013815">
    <property type="entry name" value="ATP_grasp_subdomain_1"/>
</dbReference>
<dbReference type="GO" id="GO:0008762">
    <property type="term" value="F:UDP-N-acetylmuramate dehydrogenase activity"/>
    <property type="evidence" value="ECO:0007669"/>
    <property type="project" value="UniProtKB-EC"/>
</dbReference>
<keyword evidence="10" id="KW-0274">FAD</keyword>
<dbReference type="UniPathway" id="UPA00219"/>
<dbReference type="InterPro" id="IPR016166">
    <property type="entry name" value="FAD-bd_PCMH"/>
</dbReference>
<dbReference type="InterPro" id="IPR011601">
    <property type="entry name" value="MurB_C"/>
</dbReference>
<dbReference type="NCBIfam" id="NF002378">
    <property type="entry name" value="PRK01372.1"/>
    <property type="match status" value="1"/>
</dbReference>
<dbReference type="InterPro" id="IPR016169">
    <property type="entry name" value="FAD-bd_PCMH_sub2"/>
</dbReference>
<comment type="pathway">
    <text evidence="4">Cell wall biogenesis; peptidoglycan biosynthesis.</text>
</comment>
<evidence type="ECO:0000256" key="7">
    <source>
        <dbReference type="ARBA" id="ARBA00022598"/>
    </source>
</evidence>
<dbReference type="InterPro" id="IPR011095">
    <property type="entry name" value="Dala_Dala_lig_C"/>
</dbReference>
<dbReference type="Gene3D" id="3.30.465.10">
    <property type="match status" value="1"/>
</dbReference>
<dbReference type="NCBIfam" id="TIGR00179">
    <property type="entry name" value="murB"/>
    <property type="match status" value="1"/>
</dbReference>
<evidence type="ECO:0000256" key="13">
    <source>
        <dbReference type="ARBA" id="ARBA00022984"/>
    </source>
</evidence>
<dbReference type="InterPro" id="IPR036635">
    <property type="entry name" value="MurB_C_sf"/>
</dbReference>
<comment type="caution">
    <text evidence="20">The sequence shown here is derived from an EMBL/GenBank/DDBJ whole genome shotgun (WGS) entry which is preliminary data.</text>
</comment>
<dbReference type="InterPro" id="IPR005905">
    <property type="entry name" value="D_ala_D_ala"/>
</dbReference>
<evidence type="ECO:0000256" key="1">
    <source>
        <dbReference type="ARBA" id="ARBA00001974"/>
    </source>
</evidence>
<comment type="subcellular location">
    <subcellularLocation>
        <location evidence="3">Cytoplasm</location>
    </subcellularLocation>
</comment>
<keyword evidence="9" id="KW-0285">Flavoprotein</keyword>
<evidence type="ECO:0000256" key="15">
    <source>
        <dbReference type="ARBA" id="ARBA00023306"/>
    </source>
</evidence>
<evidence type="ECO:0000256" key="2">
    <source>
        <dbReference type="ARBA" id="ARBA00003921"/>
    </source>
</evidence>
<evidence type="ECO:0000256" key="4">
    <source>
        <dbReference type="ARBA" id="ARBA00004752"/>
    </source>
</evidence>
<keyword evidence="7 20" id="KW-0436">Ligase</keyword>
<feature type="domain" description="FAD-binding PCMH-type" evidence="19">
    <location>
        <begin position="33"/>
        <end position="198"/>
    </location>
</feature>
<keyword evidence="13" id="KW-0573">Peptidoglycan synthesis</keyword>
<evidence type="ECO:0000259" key="19">
    <source>
        <dbReference type="PROSITE" id="PS51387"/>
    </source>
</evidence>
<dbReference type="Gene3D" id="3.90.78.10">
    <property type="entry name" value="UDP-N-acetylenolpyruvoylglucosamine reductase, C-terminal domain"/>
    <property type="match status" value="1"/>
</dbReference>
<dbReference type="GO" id="GO:0008716">
    <property type="term" value="F:D-alanine-D-alanine ligase activity"/>
    <property type="evidence" value="ECO:0007669"/>
    <property type="project" value="InterPro"/>
</dbReference>
<dbReference type="Pfam" id="PF02873">
    <property type="entry name" value="MurB_C"/>
    <property type="match status" value="1"/>
</dbReference>
<dbReference type="SUPFAM" id="SSF52440">
    <property type="entry name" value="PreATP-grasp domain"/>
    <property type="match status" value="1"/>
</dbReference>
<gene>
    <name evidence="20" type="primary">ddl_25</name>
    <name evidence="20" type="ORF">SDC9_80213</name>
</gene>
<dbReference type="GO" id="GO:0051301">
    <property type="term" value="P:cell division"/>
    <property type="evidence" value="ECO:0007669"/>
    <property type="project" value="UniProtKB-KW"/>
</dbReference>
<dbReference type="Gene3D" id="3.30.1490.20">
    <property type="entry name" value="ATP-grasp fold, A domain"/>
    <property type="match status" value="1"/>
</dbReference>
<dbReference type="SUPFAM" id="SSF56059">
    <property type="entry name" value="Glutathione synthetase ATP-binding domain-like"/>
    <property type="match status" value="1"/>
</dbReference>
<dbReference type="Gene3D" id="3.30.470.20">
    <property type="entry name" value="ATP-grasp fold, B domain"/>
    <property type="match status" value="1"/>
</dbReference>
<dbReference type="GO" id="GO:0046872">
    <property type="term" value="F:metal ion binding"/>
    <property type="evidence" value="ECO:0007669"/>
    <property type="project" value="InterPro"/>
</dbReference>
<keyword evidence="6" id="KW-0963">Cytoplasm</keyword>
<evidence type="ECO:0000256" key="8">
    <source>
        <dbReference type="ARBA" id="ARBA00022618"/>
    </source>
</evidence>
<evidence type="ECO:0000259" key="18">
    <source>
        <dbReference type="PROSITE" id="PS50975"/>
    </source>
</evidence>
<evidence type="ECO:0000256" key="14">
    <source>
        <dbReference type="ARBA" id="ARBA00023002"/>
    </source>
</evidence>
<dbReference type="PANTHER" id="PTHR21071">
    <property type="entry name" value="UDP-N-ACETYLENOLPYRUVOYLGLUCOSAMINE REDUCTASE"/>
    <property type="match status" value="1"/>
</dbReference>
<comment type="function">
    <text evidence="2">Cell wall formation.</text>
</comment>
<dbReference type="GO" id="GO:0071949">
    <property type="term" value="F:FAD binding"/>
    <property type="evidence" value="ECO:0007669"/>
    <property type="project" value="InterPro"/>
</dbReference>
<keyword evidence="15" id="KW-0131">Cell cycle</keyword>
<proteinExistence type="inferred from homology"/>
<evidence type="ECO:0000256" key="16">
    <source>
        <dbReference type="ARBA" id="ARBA00023316"/>
    </source>
</evidence>
<dbReference type="Gene3D" id="3.30.43.10">
    <property type="entry name" value="Uridine Diphospho-n-acetylenolpyruvylglucosamine Reductase, domain 2"/>
    <property type="match status" value="1"/>
</dbReference>
<evidence type="ECO:0000256" key="5">
    <source>
        <dbReference type="ARBA" id="ARBA00012518"/>
    </source>
</evidence>
<dbReference type="Gene3D" id="3.40.50.20">
    <property type="match status" value="1"/>
</dbReference>
<evidence type="ECO:0000256" key="6">
    <source>
        <dbReference type="ARBA" id="ARBA00022490"/>
    </source>
</evidence>
<dbReference type="Pfam" id="PF07478">
    <property type="entry name" value="Dala_Dala_lig_C"/>
    <property type="match status" value="1"/>
</dbReference>
<dbReference type="HAMAP" id="MF_00047">
    <property type="entry name" value="Dala_Dala_lig"/>
    <property type="match status" value="1"/>
</dbReference>
<reference evidence="20" key="1">
    <citation type="submission" date="2019-08" db="EMBL/GenBank/DDBJ databases">
        <authorList>
            <person name="Kucharzyk K."/>
            <person name="Murdoch R.W."/>
            <person name="Higgins S."/>
            <person name="Loffler F."/>
        </authorList>
    </citation>
    <scope>NUCLEOTIDE SEQUENCE</scope>
</reference>
<dbReference type="HAMAP" id="MF_00037">
    <property type="entry name" value="MurB"/>
    <property type="match status" value="1"/>
</dbReference>
<evidence type="ECO:0000256" key="17">
    <source>
        <dbReference type="ARBA" id="ARBA00048914"/>
    </source>
</evidence>
<evidence type="ECO:0000313" key="20">
    <source>
        <dbReference type="EMBL" id="MPM33636.1"/>
    </source>
</evidence>
<dbReference type="InterPro" id="IPR016185">
    <property type="entry name" value="PreATP-grasp_dom_sf"/>
</dbReference>
<dbReference type="GO" id="GO:0071555">
    <property type="term" value="P:cell wall organization"/>
    <property type="evidence" value="ECO:0007669"/>
    <property type="project" value="UniProtKB-KW"/>
</dbReference>
<keyword evidence="12" id="KW-0133">Cell shape</keyword>
<dbReference type="InterPro" id="IPR003170">
    <property type="entry name" value="MurB"/>
</dbReference>
<dbReference type="Pfam" id="PF01565">
    <property type="entry name" value="FAD_binding_4"/>
    <property type="match status" value="1"/>
</dbReference>
<protein>
    <recommendedName>
        <fullName evidence="5">UDP-N-acetylmuramate dehydrogenase</fullName>
        <ecNumber evidence="5">1.3.1.98</ecNumber>
    </recommendedName>
</protein>
<dbReference type="PROSITE" id="PS51387">
    <property type="entry name" value="FAD_PCMH"/>
    <property type="match status" value="1"/>
</dbReference>
<comment type="cofactor">
    <cofactor evidence="1">
        <name>FAD</name>
        <dbReference type="ChEBI" id="CHEBI:57692"/>
    </cofactor>
</comment>
<dbReference type="InterPro" id="IPR016167">
    <property type="entry name" value="FAD-bd_PCMH_sub1"/>
</dbReference>
<comment type="catalytic activity">
    <reaction evidence="17">
        <text>UDP-N-acetyl-alpha-D-muramate + NADP(+) = UDP-N-acetyl-3-O-(1-carboxyvinyl)-alpha-D-glucosamine + NADPH + H(+)</text>
        <dbReference type="Rhea" id="RHEA:12248"/>
        <dbReference type="ChEBI" id="CHEBI:15378"/>
        <dbReference type="ChEBI" id="CHEBI:57783"/>
        <dbReference type="ChEBI" id="CHEBI:58349"/>
        <dbReference type="ChEBI" id="CHEBI:68483"/>
        <dbReference type="ChEBI" id="CHEBI:70757"/>
        <dbReference type="EC" id="1.3.1.98"/>
    </reaction>
</comment>
<dbReference type="GO" id="GO:0008360">
    <property type="term" value="P:regulation of cell shape"/>
    <property type="evidence" value="ECO:0007669"/>
    <property type="project" value="UniProtKB-KW"/>
</dbReference>
<evidence type="ECO:0000256" key="3">
    <source>
        <dbReference type="ARBA" id="ARBA00004496"/>
    </source>
</evidence>
<dbReference type="GO" id="GO:0005829">
    <property type="term" value="C:cytosol"/>
    <property type="evidence" value="ECO:0007669"/>
    <property type="project" value="TreeGrafter"/>
</dbReference>
<keyword evidence="14" id="KW-0560">Oxidoreductase</keyword>
<dbReference type="PROSITE" id="PS50975">
    <property type="entry name" value="ATP_GRASP"/>
    <property type="match status" value="1"/>
</dbReference>
<dbReference type="GO" id="GO:0009252">
    <property type="term" value="P:peptidoglycan biosynthetic process"/>
    <property type="evidence" value="ECO:0007669"/>
    <property type="project" value="UniProtKB-UniPathway"/>
</dbReference>
<keyword evidence="16" id="KW-0961">Cell wall biogenesis/degradation</keyword>
<dbReference type="EMBL" id="VSSQ01006715">
    <property type="protein sequence ID" value="MPM33636.1"/>
    <property type="molecule type" value="Genomic_DNA"/>
</dbReference>
<keyword evidence="11" id="KW-0521">NADP</keyword>
<dbReference type="InterPro" id="IPR036318">
    <property type="entry name" value="FAD-bd_PCMH-like_sf"/>
</dbReference>
<dbReference type="EC" id="1.3.1.98" evidence="5"/>
<dbReference type="SUPFAM" id="SSF56194">
    <property type="entry name" value="Uridine diphospho-N-Acetylenolpyruvylglucosamine reductase, MurB, C-terminal domain"/>
    <property type="match status" value="1"/>
</dbReference>
<accession>A0A644YYL3</accession>
<feature type="domain" description="ATP-grasp" evidence="18">
    <location>
        <begin position="413"/>
        <end position="610"/>
    </location>
</feature>
<dbReference type="InterPro" id="IPR006094">
    <property type="entry name" value="Oxid_FAD_bind_N"/>
</dbReference>
<dbReference type="InterPro" id="IPR011761">
    <property type="entry name" value="ATP-grasp"/>
</dbReference>
<evidence type="ECO:0000256" key="10">
    <source>
        <dbReference type="ARBA" id="ARBA00022827"/>
    </source>
</evidence>
<evidence type="ECO:0000256" key="11">
    <source>
        <dbReference type="ARBA" id="ARBA00022857"/>
    </source>
</evidence>
<dbReference type="PANTHER" id="PTHR21071:SF4">
    <property type="entry name" value="UDP-N-ACETYLENOLPYRUVOYLGLUCOSAMINE REDUCTASE"/>
    <property type="match status" value="1"/>
</dbReference>
<keyword evidence="8" id="KW-0132">Cell division</keyword>
<dbReference type="SUPFAM" id="SSF56176">
    <property type="entry name" value="FAD-binding/transporter-associated domain-like"/>
    <property type="match status" value="1"/>
</dbReference>
<evidence type="ECO:0000256" key="9">
    <source>
        <dbReference type="ARBA" id="ARBA00022630"/>
    </source>
</evidence>